<reference evidence="1" key="2">
    <citation type="journal article" date="2017" name="J. Med. Entomol.">
        <title>Transcriptome Analysis of the Triatoma infestans (Hemiptera: Reduviidae) Integument.</title>
        <authorList>
            <person name="Calderon-Fernandez G.M."/>
            <person name="Moriconi D.E."/>
            <person name="Dulbecco A.B."/>
            <person name="Juarez M.P."/>
        </authorList>
    </citation>
    <scope>NUCLEOTIDE SEQUENCE</scope>
    <source>
        <strain evidence="1">Int1</strain>
        <tissue evidence="1">Integument</tissue>
    </source>
</reference>
<feature type="non-terminal residue" evidence="1">
    <location>
        <position position="110"/>
    </location>
</feature>
<keyword evidence="1" id="KW-0472">Membrane</keyword>
<proteinExistence type="predicted"/>
<organism evidence="1">
    <name type="scientific">Triatoma infestans</name>
    <name type="common">Assassin bug</name>
    <dbReference type="NCBI Taxonomy" id="30076"/>
    <lineage>
        <taxon>Eukaryota</taxon>
        <taxon>Metazoa</taxon>
        <taxon>Ecdysozoa</taxon>
        <taxon>Arthropoda</taxon>
        <taxon>Hexapoda</taxon>
        <taxon>Insecta</taxon>
        <taxon>Pterygota</taxon>
        <taxon>Neoptera</taxon>
        <taxon>Paraneoptera</taxon>
        <taxon>Hemiptera</taxon>
        <taxon>Heteroptera</taxon>
        <taxon>Panheteroptera</taxon>
        <taxon>Cimicomorpha</taxon>
        <taxon>Reduviidae</taxon>
        <taxon>Triatominae</taxon>
        <taxon>Triatoma</taxon>
    </lineage>
</organism>
<name>A0A170Y2V3_TRIIF</name>
<protein>
    <submittedName>
        <fullName evidence="1">Transmembrane protein 209</fullName>
    </submittedName>
</protein>
<reference evidence="1" key="1">
    <citation type="submission" date="2016-04" db="EMBL/GenBank/DDBJ databases">
        <authorList>
            <person name="Calderon-Fernandez G.M.Sr."/>
        </authorList>
    </citation>
    <scope>NUCLEOTIDE SEQUENCE</scope>
    <source>
        <strain evidence="1">Int1</strain>
        <tissue evidence="1">Integument</tissue>
    </source>
</reference>
<keyword evidence="1" id="KW-0812">Transmembrane</keyword>
<dbReference type="EMBL" id="GEMB01003723">
    <property type="protein sequence ID" value="JAR99497.1"/>
    <property type="molecule type" value="Transcribed_RNA"/>
</dbReference>
<sequence>MDFKCEINNFWNCYVIDNSDGSGMKLFRKLVYQTSPLIKSDPYLDSWTNRSAVANFWDIYQTDTICFHNWIYKLRLWLSATILDRIVKEIDKVNLELKKIGLIQVSIGST</sequence>
<accession>A0A170Y2V3</accession>
<dbReference type="AlphaFoldDB" id="A0A170Y2V3"/>
<evidence type="ECO:0000313" key="1">
    <source>
        <dbReference type="EMBL" id="JAR99497.1"/>
    </source>
</evidence>